<keyword evidence="1" id="KW-0812">Transmembrane</keyword>
<feature type="transmembrane region" description="Helical" evidence="1">
    <location>
        <begin position="12"/>
        <end position="33"/>
    </location>
</feature>
<reference evidence="3" key="1">
    <citation type="journal article" date="2019" name="Int. J. Syst. Evol. Microbiol.">
        <title>The Global Catalogue of Microorganisms (GCM) 10K type strain sequencing project: providing services to taxonomists for standard genome sequencing and annotation.</title>
        <authorList>
            <consortium name="The Broad Institute Genomics Platform"/>
            <consortium name="The Broad Institute Genome Sequencing Center for Infectious Disease"/>
            <person name="Wu L."/>
            <person name="Ma J."/>
        </authorList>
    </citation>
    <scope>NUCLEOTIDE SEQUENCE [LARGE SCALE GENOMIC DNA]</scope>
    <source>
        <strain evidence="3">JCM 14370</strain>
    </source>
</reference>
<comment type="caution">
    <text evidence="2">The sequence shown here is derived from an EMBL/GenBank/DDBJ whole genome shotgun (WGS) entry which is preliminary data.</text>
</comment>
<keyword evidence="1" id="KW-0472">Membrane</keyword>
<feature type="transmembrane region" description="Helical" evidence="1">
    <location>
        <begin position="112"/>
        <end position="138"/>
    </location>
</feature>
<dbReference type="EMBL" id="BMOD01000038">
    <property type="protein sequence ID" value="GGJ57289.1"/>
    <property type="molecule type" value="Genomic_DNA"/>
</dbReference>
<sequence length="184" mass="21068">MKNLIHNHQKPFGILALWTLIALVFNTLCNQVLTYSYTLSQFPVPYFVGQLSFSAAKLTGYFQVLLEKHTLPLFWLTQYVDFFFILSVFLLHYCLTLLPYKAFQNSAKLKTLSLMMMGIALAAPFFDVMENLVSFVLLQNPQHLSEPLALVYSSFSALKFSGFMVTYLWLGVALVIAAVRKFRK</sequence>
<accession>A0ABQ2DGK3</accession>
<protein>
    <submittedName>
        <fullName evidence="2">Uncharacterized protein</fullName>
    </submittedName>
</protein>
<organism evidence="2 3">
    <name type="scientific">Deinococcus roseus</name>
    <dbReference type="NCBI Taxonomy" id="392414"/>
    <lineage>
        <taxon>Bacteria</taxon>
        <taxon>Thermotogati</taxon>
        <taxon>Deinococcota</taxon>
        <taxon>Deinococci</taxon>
        <taxon>Deinococcales</taxon>
        <taxon>Deinococcaceae</taxon>
        <taxon>Deinococcus</taxon>
    </lineage>
</organism>
<dbReference type="RefSeq" id="WP_189008647.1">
    <property type="nucleotide sequence ID" value="NZ_BMOD01000038.1"/>
</dbReference>
<keyword evidence="1" id="KW-1133">Transmembrane helix</keyword>
<gene>
    <name evidence="2" type="ORF">GCM10008938_49260</name>
</gene>
<evidence type="ECO:0000313" key="3">
    <source>
        <dbReference type="Proteomes" id="UP000632222"/>
    </source>
</evidence>
<evidence type="ECO:0000313" key="2">
    <source>
        <dbReference type="EMBL" id="GGJ57289.1"/>
    </source>
</evidence>
<keyword evidence="3" id="KW-1185">Reference proteome</keyword>
<name>A0ABQ2DGK3_9DEIO</name>
<feature type="transmembrane region" description="Helical" evidence="1">
    <location>
        <begin position="82"/>
        <end position="100"/>
    </location>
</feature>
<proteinExistence type="predicted"/>
<feature type="transmembrane region" description="Helical" evidence="1">
    <location>
        <begin position="158"/>
        <end position="179"/>
    </location>
</feature>
<evidence type="ECO:0000256" key="1">
    <source>
        <dbReference type="SAM" id="Phobius"/>
    </source>
</evidence>
<dbReference type="Proteomes" id="UP000632222">
    <property type="component" value="Unassembled WGS sequence"/>
</dbReference>